<evidence type="ECO:0000313" key="9">
    <source>
        <dbReference type="EMBL" id="KAB1063513.1"/>
    </source>
</evidence>
<evidence type="ECO:0000313" key="10">
    <source>
        <dbReference type="Proteomes" id="UP000435357"/>
    </source>
</evidence>
<evidence type="ECO:0000256" key="3">
    <source>
        <dbReference type="ARBA" id="ARBA00005712"/>
    </source>
</evidence>
<dbReference type="GO" id="GO:0045259">
    <property type="term" value="C:proton-transporting ATP synthase complex"/>
    <property type="evidence" value="ECO:0007669"/>
    <property type="project" value="UniProtKB-KW"/>
</dbReference>
<dbReference type="SUPFAM" id="SSF51344">
    <property type="entry name" value="Epsilon subunit of F1F0-ATP synthase N-terminal domain"/>
    <property type="match status" value="1"/>
</dbReference>
<dbReference type="RefSeq" id="WP_151169039.1">
    <property type="nucleotide sequence ID" value="NZ_WACR01000008.1"/>
</dbReference>
<dbReference type="InterPro" id="IPR036771">
    <property type="entry name" value="ATPsynth_dsu/esu_N"/>
</dbReference>
<dbReference type="Proteomes" id="UP000435357">
    <property type="component" value="Unassembled WGS sequence"/>
</dbReference>
<feature type="domain" description="ATP synthase F1 complex delta/epsilon subunit N-terminal" evidence="8">
    <location>
        <begin position="3"/>
        <end position="55"/>
    </location>
</feature>
<comment type="subcellular location">
    <subcellularLocation>
        <location evidence="2">Endomembrane system</location>
        <topology evidence="2">Peripheral membrane protein</topology>
    </subcellularLocation>
</comment>
<keyword evidence="5" id="KW-0406">Ion transport</keyword>
<keyword evidence="7" id="KW-0139">CF(1)</keyword>
<evidence type="ECO:0000256" key="5">
    <source>
        <dbReference type="ARBA" id="ARBA00023065"/>
    </source>
</evidence>
<proteinExistence type="inferred from homology"/>
<accession>A0A6N6M5N9</accession>
<comment type="similarity">
    <text evidence="3">Belongs to the ATPase epsilon chain family.</text>
</comment>
<evidence type="ECO:0000256" key="2">
    <source>
        <dbReference type="ARBA" id="ARBA00004184"/>
    </source>
</evidence>
<evidence type="ECO:0000259" key="8">
    <source>
        <dbReference type="Pfam" id="PF02823"/>
    </source>
</evidence>
<organism evidence="9 10">
    <name type="scientific">Salibacter halophilus</name>
    <dbReference type="NCBI Taxonomy" id="1803916"/>
    <lineage>
        <taxon>Bacteria</taxon>
        <taxon>Pseudomonadati</taxon>
        <taxon>Bacteroidota</taxon>
        <taxon>Flavobacteriia</taxon>
        <taxon>Flavobacteriales</taxon>
        <taxon>Salibacteraceae</taxon>
        <taxon>Salibacter</taxon>
    </lineage>
</organism>
<dbReference type="CDD" id="cd12152">
    <property type="entry name" value="F1-ATPase_delta"/>
    <property type="match status" value="1"/>
</dbReference>
<dbReference type="Gene3D" id="2.60.15.10">
    <property type="entry name" value="F0F1 ATP synthase delta/epsilon subunit, N-terminal"/>
    <property type="match status" value="1"/>
</dbReference>
<name>A0A6N6M5N9_9FLAO</name>
<protein>
    <submittedName>
        <fullName evidence="9">F0F1 ATP synthase subunit epsilon</fullName>
    </submittedName>
</protein>
<dbReference type="Pfam" id="PF02823">
    <property type="entry name" value="ATP-synt_DE_N"/>
    <property type="match status" value="1"/>
</dbReference>
<dbReference type="InterPro" id="IPR020546">
    <property type="entry name" value="ATP_synth_F1_dsu/esu_N"/>
</dbReference>
<dbReference type="EMBL" id="WACR01000008">
    <property type="protein sequence ID" value="KAB1063513.1"/>
    <property type="molecule type" value="Genomic_DNA"/>
</dbReference>
<gene>
    <name evidence="9" type="ORF">F3059_10630</name>
</gene>
<keyword evidence="6" id="KW-0472">Membrane</keyword>
<evidence type="ECO:0000256" key="4">
    <source>
        <dbReference type="ARBA" id="ARBA00022448"/>
    </source>
</evidence>
<comment type="caution">
    <text evidence="9">The sequence shown here is derived from an EMBL/GenBank/DDBJ whole genome shotgun (WGS) entry which is preliminary data.</text>
</comment>
<keyword evidence="10" id="KW-1185">Reference proteome</keyword>
<dbReference type="GO" id="GO:0012505">
    <property type="term" value="C:endomembrane system"/>
    <property type="evidence" value="ECO:0007669"/>
    <property type="project" value="UniProtKB-SubCell"/>
</dbReference>
<keyword evidence="4" id="KW-0813">Transport</keyword>
<dbReference type="InterPro" id="IPR001469">
    <property type="entry name" value="ATP_synth_F1_dsu/esu"/>
</dbReference>
<reference evidence="9 10" key="1">
    <citation type="submission" date="2019-09" db="EMBL/GenBank/DDBJ databases">
        <title>Genomes of Cryomorphaceae.</title>
        <authorList>
            <person name="Bowman J.P."/>
        </authorList>
    </citation>
    <scope>NUCLEOTIDE SEQUENCE [LARGE SCALE GENOMIC DNA]</scope>
    <source>
        <strain evidence="9 10">KCTC 52047</strain>
    </source>
</reference>
<dbReference type="AlphaFoldDB" id="A0A6N6M5N9"/>
<evidence type="ECO:0000256" key="1">
    <source>
        <dbReference type="ARBA" id="ARBA00003543"/>
    </source>
</evidence>
<dbReference type="GO" id="GO:0046933">
    <property type="term" value="F:proton-transporting ATP synthase activity, rotational mechanism"/>
    <property type="evidence" value="ECO:0007669"/>
    <property type="project" value="InterPro"/>
</dbReference>
<evidence type="ECO:0000256" key="6">
    <source>
        <dbReference type="ARBA" id="ARBA00023136"/>
    </source>
</evidence>
<comment type="function">
    <text evidence="1">Produces ATP from ADP in the presence of a proton gradient across the membrane.</text>
</comment>
<dbReference type="OrthoDB" id="5294255at2"/>
<evidence type="ECO:0000256" key="7">
    <source>
        <dbReference type="ARBA" id="ARBA00023196"/>
    </source>
</evidence>
<sequence>MLLEVLTPQKLLYRGKVDHVKMPGIDGSFGVMNNHAPLISALQKGRVYIEQSVSGNKQFDELSGEFITDIAKDTEFDFAINGGVVEVLKNKIIILAE</sequence>
<keyword evidence="7" id="KW-0066">ATP synthesis</keyword>